<keyword evidence="1 3" id="KW-0378">Hydrolase</keyword>
<gene>
    <name evidence="3" type="ORF">HHX25_20370</name>
</gene>
<protein>
    <submittedName>
        <fullName evidence="3">Glucuronyl hydrolase</fullName>
    </submittedName>
</protein>
<dbReference type="InterPro" id="IPR012341">
    <property type="entry name" value="6hp_glycosidase-like_sf"/>
</dbReference>
<proteinExistence type="inferred from homology"/>
<organism evidence="3 4">
    <name type="scientific">Flavivirga algicola</name>
    <dbReference type="NCBI Taxonomy" id="2729136"/>
    <lineage>
        <taxon>Bacteria</taxon>
        <taxon>Pseudomonadati</taxon>
        <taxon>Bacteroidota</taxon>
        <taxon>Flavobacteriia</taxon>
        <taxon>Flavobacteriales</taxon>
        <taxon>Flavobacteriaceae</taxon>
        <taxon>Flavivirga</taxon>
    </lineage>
</organism>
<evidence type="ECO:0000256" key="1">
    <source>
        <dbReference type="ARBA" id="ARBA00022801"/>
    </source>
</evidence>
<dbReference type="Gene3D" id="1.50.10.10">
    <property type="match status" value="1"/>
</dbReference>
<dbReference type="Pfam" id="PF07470">
    <property type="entry name" value="Glyco_hydro_88"/>
    <property type="match status" value="1"/>
</dbReference>
<dbReference type="InterPro" id="IPR052369">
    <property type="entry name" value="UG_Glycosaminoglycan_Hydrolase"/>
</dbReference>
<comment type="similarity">
    <text evidence="2">Belongs to the glycosyl hydrolase 88 family.</text>
</comment>
<reference evidence="3 4" key="1">
    <citation type="submission" date="2020-04" db="EMBL/GenBank/DDBJ databases">
        <title>A Flavivirga sp. nov.</title>
        <authorList>
            <person name="Sun X."/>
        </authorList>
    </citation>
    <scope>NUCLEOTIDE SEQUENCE [LARGE SCALE GENOMIC DNA]</scope>
    <source>
        <strain evidence="3 4">Y03</strain>
    </source>
</reference>
<dbReference type="GO" id="GO:0016787">
    <property type="term" value="F:hydrolase activity"/>
    <property type="evidence" value="ECO:0007669"/>
    <property type="project" value="UniProtKB-KW"/>
</dbReference>
<evidence type="ECO:0000256" key="2">
    <source>
        <dbReference type="ARBA" id="ARBA00038358"/>
    </source>
</evidence>
<dbReference type="InterPro" id="IPR010905">
    <property type="entry name" value="Glyco_hydro_88"/>
</dbReference>
<dbReference type="SUPFAM" id="SSF48208">
    <property type="entry name" value="Six-hairpin glycosidases"/>
    <property type="match status" value="1"/>
</dbReference>
<sequence>MKSFILMILLVLTTNSCKKQVSNQYDIDAVISKTESQLEHACKVVEANTKGKKILPRSIKGDNVIMVSSSDWTSGFFPGELWMMYDLTGHEKWKNKAIQYTKLLEKEQYNTGTHDVGFMMYCSYGHGYRTTGNPEYKKILIQTAKSLASRYNDTIKCIRSWDHTTNLYTYPVIIDNMMNMELLLWASKETGDNTFKEIALNHANTTITNHFRKDNSSYHVVDYSPETGEVIKKVTNQGYADESIWARGQAWGLYGFTVMYRETRDQKYLDQANKIAHVVLSYDKMPEDHIPYWDMHAPNIPDEPRDASAAAITASALYELSTHSKANKEVYKEAADKIIETLSTENYLIKVGDKQGFLLDHSTGNWPRNSELDVPIVYADYYFLEALKRKKELDKLK</sequence>
<dbReference type="InterPro" id="IPR008928">
    <property type="entry name" value="6-hairpin_glycosidase_sf"/>
</dbReference>
<dbReference type="EMBL" id="JABBHF010000017">
    <property type="protein sequence ID" value="NMH89868.1"/>
    <property type="molecule type" value="Genomic_DNA"/>
</dbReference>
<accession>A0ABX1S4S6</accession>
<keyword evidence="4" id="KW-1185">Reference proteome</keyword>
<evidence type="ECO:0000313" key="4">
    <source>
        <dbReference type="Proteomes" id="UP000746690"/>
    </source>
</evidence>
<dbReference type="PANTHER" id="PTHR36845:SF1">
    <property type="entry name" value="HYDROLASE, PUTATIVE (AFU_ORTHOLOGUE AFUA_7G05090)-RELATED"/>
    <property type="match status" value="1"/>
</dbReference>
<dbReference type="Proteomes" id="UP000746690">
    <property type="component" value="Unassembled WGS sequence"/>
</dbReference>
<name>A0ABX1S4S6_9FLAO</name>
<evidence type="ECO:0000313" key="3">
    <source>
        <dbReference type="EMBL" id="NMH89868.1"/>
    </source>
</evidence>
<dbReference type="PANTHER" id="PTHR36845">
    <property type="entry name" value="HYDROLASE, PUTATIVE (AFU_ORTHOLOGUE AFUA_7G05090)-RELATED"/>
    <property type="match status" value="1"/>
</dbReference>
<comment type="caution">
    <text evidence="3">The sequence shown here is derived from an EMBL/GenBank/DDBJ whole genome shotgun (WGS) entry which is preliminary data.</text>
</comment>